<dbReference type="PROSITE" id="PS50297">
    <property type="entry name" value="ANK_REP_REGION"/>
    <property type="match status" value="3"/>
</dbReference>
<keyword evidence="3" id="KW-0677">Repeat</keyword>
<keyword evidence="8" id="KW-0012">Acyltransferase</keyword>
<dbReference type="GO" id="GO:0019706">
    <property type="term" value="F:protein-cysteine S-palmitoyltransferase activity"/>
    <property type="evidence" value="ECO:0007669"/>
    <property type="project" value="UniProtKB-EC"/>
</dbReference>
<evidence type="ECO:0000256" key="1">
    <source>
        <dbReference type="ARBA" id="ARBA00004141"/>
    </source>
</evidence>
<evidence type="ECO:0000259" key="9">
    <source>
        <dbReference type="Pfam" id="PF01529"/>
    </source>
</evidence>
<dbReference type="PANTHER" id="PTHR24161">
    <property type="entry name" value="ANK_REP_REGION DOMAIN-CONTAINING PROTEIN-RELATED"/>
    <property type="match status" value="1"/>
</dbReference>
<feature type="transmembrane region" description="Helical" evidence="8">
    <location>
        <begin position="358"/>
        <end position="380"/>
    </location>
</feature>
<keyword evidence="2 8" id="KW-0812">Transmembrane</keyword>
<dbReference type="Pfam" id="PF00023">
    <property type="entry name" value="Ank"/>
    <property type="match status" value="2"/>
</dbReference>
<dbReference type="SMART" id="SM00248">
    <property type="entry name" value="ANK"/>
    <property type="match status" value="6"/>
</dbReference>
<comment type="subcellular location">
    <subcellularLocation>
        <location evidence="1">Membrane</location>
        <topology evidence="1">Multi-pass membrane protein</topology>
    </subcellularLocation>
</comment>
<dbReference type="Proteomes" id="UP001152759">
    <property type="component" value="Chromosome 2"/>
</dbReference>
<dbReference type="InterPro" id="IPR002110">
    <property type="entry name" value="Ankyrin_rpt"/>
</dbReference>
<protein>
    <recommendedName>
        <fullName evidence="8">Palmitoyltransferase</fullName>
        <ecNumber evidence="8">2.3.1.225</ecNumber>
    </recommendedName>
</protein>
<evidence type="ECO:0000313" key="10">
    <source>
        <dbReference type="EMBL" id="CAH0384138.1"/>
    </source>
</evidence>
<name>A0A9P0A4N1_BEMTA</name>
<evidence type="ECO:0000256" key="5">
    <source>
        <dbReference type="ARBA" id="ARBA00023043"/>
    </source>
</evidence>
<evidence type="ECO:0000256" key="7">
    <source>
        <dbReference type="PROSITE-ProRule" id="PRU00023"/>
    </source>
</evidence>
<dbReference type="Pfam" id="PF12796">
    <property type="entry name" value="Ank_2"/>
    <property type="match status" value="1"/>
</dbReference>
<comment type="catalytic activity">
    <reaction evidence="8">
        <text>L-cysteinyl-[protein] + hexadecanoyl-CoA = S-hexadecanoyl-L-cysteinyl-[protein] + CoA</text>
        <dbReference type="Rhea" id="RHEA:36683"/>
        <dbReference type="Rhea" id="RHEA-COMP:10131"/>
        <dbReference type="Rhea" id="RHEA-COMP:11032"/>
        <dbReference type="ChEBI" id="CHEBI:29950"/>
        <dbReference type="ChEBI" id="CHEBI:57287"/>
        <dbReference type="ChEBI" id="CHEBI:57379"/>
        <dbReference type="ChEBI" id="CHEBI:74151"/>
        <dbReference type="EC" id="2.3.1.225"/>
    </reaction>
</comment>
<reference evidence="10" key="1">
    <citation type="submission" date="2021-12" db="EMBL/GenBank/DDBJ databases">
        <authorList>
            <person name="King R."/>
        </authorList>
    </citation>
    <scope>NUCLEOTIDE SEQUENCE</scope>
</reference>
<evidence type="ECO:0000256" key="8">
    <source>
        <dbReference type="RuleBase" id="RU079119"/>
    </source>
</evidence>
<keyword evidence="5 7" id="KW-0040">ANK repeat</keyword>
<dbReference type="EC" id="2.3.1.225" evidence="8"/>
<dbReference type="PROSITE" id="PS50216">
    <property type="entry name" value="DHHC"/>
    <property type="match status" value="1"/>
</dbReference>
<evidence type="ECO:0000256" key="2">
    <source>
        <dbReference type="ARBA" id="ARBA00022692"/>
    </source>
</evidence>
<comment type="domain">
    <text evidence="8">The DHHC domain is required for palmitoyltransferase activity.</text>
</comment>
<dbReference type="PANTHER" id="PTHR24161:SF85">
    <property type="entry name" value="PALMITOYLTRANSFERASE HIP14"/>
    <property type="match status" value="1"/>
</dbReference>
<keyword evidence="4 8" id="KW-1133">Transmembrane helix</keyword>
<evidence type="ECO:0000256" key="3">
    <source>
        <dbReference type="ARBA" id="ARBA00022737"/>
    </source>
</evidence>
<dbReference type="InterPro" id="IPR001594">
    <property type="entry name" value="Palmitoyltrfase_DHHC"/>
</dbReference>
<feature type="transmembrane region" description="Helical" evidence="8">
    <location>
        <begin position="330"/>
        <end position="351"/>
    </location>
</feature>
<keyword evidence="8" id="KW-0808">Transferase</keyword>
<dbReference type="AlphaFoldDB" id="A0A9P0A4N1"/>
<organism evidence="10 11">
    <name type="scientific">Bemisia tabaci</name>
    <name type="common">Sweetpotato whitefly</name>
    <name type="synonym">Aleurodes tabaci</name>
    <dbReference type="NCBI Taxonomy" id="7038"/>
    <lineage>
        <taxon>Eukaryota</taxon>
        <taxon>Metazoa</taxon>
        <taxon>Ecdysozoa</taxon>
        <taxon>Arthropoda</taxon>
        <taxon>Hexapoda</taxon>
        <taxon>Insecta</taxon>
        <taxon>Pterygota</taxon>
        <taxon>Neoptera</taxon>
        <taxon>Paraneoptera</taxon>
        <taxon>Hemiptera</taxon>
        <taxon>Sternorrhyncha</taxon>
        <taxon>Aleyrodoidea</taxon>
        <taxon>Aleyrodidae</taxon>
        <taxon>Aleyrodinae</taxon>
        <taxon>Bemisia</taxon>
    </lineage>
</organism>
<feature type="transmembrane region" description="Helical" evidence="8">
    <location>
        <begin position="386"/>
        <end position="404"/>
    </location>
</feature>
<feature type="repeat" description="ANK" evidence="7">
    <location>
        <begin position="224"/>
        <end position="256"/>
    </location>
</feature>
<keyword evidence="11" id="KW-1185">Reference proteome</keyword>
<dbReference type="EMBL" id="OU963863">
    <property type="protein sequence ID" value="CAH0384138.1"/>
    <property type="molecule type" value="Genomic_DNA"/>
</dbReference>
<dbReference type="Pfam" id="PF01529">
    <property type="entry name" value="DHHC"/>
    <property type="match status" value="1"/>
</dbReference>
<feature type="transmembrane region" description="Helical" evidence="8">
    <location>
        <begin position="483"/>
        <end position="505"/>
    </location>
</feature>
<dbReference type="OrthoDB" id="6781668at2759"/>
<proteinExistence type="inferred from homology"/>
<comment type="similarity">
    <text evidence="8">Belongs to the DHHC palmitoyltransferase family.</text>
</comment>
<dbReference type="PROSITE" id="PS50088">
    <property type="entry name" value="ANK_REPEAT"/>
    <property type="match status" value="3"/>
</dbReference>
<gene>
    <name evidence="10" type="ORF">BEMITA_LOCUS3511</name>
</gene>
<dbReference type="KEGG" id="btab:109033744"/>
<dbReference type="GO" id="GO:0016020">
    <property type="term" value="C:membrane"/>
    <property type="evidence" value="ECO:0007669"/>
    <property type="project" value="UniProtKB-SubCell"/>
</dbReference>
<sequence length="639" mass="73040">MHPDYNHSCNPIGHCSQHDNCKPSMYYRGHVGNEMPQEIFPESVASSKPVANDKDFSTFDIVRATQYGALERCRELVEAGADVNQPDNETVTLLHWAAINNRQDIIRYYVSKGAIVDAVGGDLLATPLHWASRQGHLGSVVTLMQYGADPRIQDAEGVSCLHIAAQFGHTAIVAYFVAKGVDLNLPDRTGMTPLMWCAYKVLSLDPTRLLLTFGASTTIQDNIYGNTALHWAIISKNHTAISTLVTHGANLEIPNAQGETALSLIENQKAAPWFGKKVIEKVNELVKQKRSQSYIEKYLNDKRLRFWCMVSIPFIVFYAVGTILQSNLVYISKVALIVCGYIMISFIGRYICDDRLMFYLPISIYLATKFWMYVTWLLWISAAVDFSVSFLFLATSFLLWYNFLNAWRGDPGVIYSSQDQKYRTIIELAERGGFEPRLFCSTCLVRKPIRSKHCSVCNRCVAKFDHHCPWINNCVGSENHRFFVGYLVMLVVMCFFILFGTVVFWKKFCDYDVLVDLNFFEVLWMMGRCDAWLAWVALNAFVHSFWVLMLLSCQLYQISVLGMTTNERMNAPRYRHFVTVGSKVRSPFHRGYLQNIVDVTKLECFGLARPDPTDWRTKYEFSQTIEQEPLLFSKDLHDV</sequence>
<feature type="domain" description="Palmitoyltransferase DHHC" evidence="9">
    <location>
        <begin position="435"/>
        <end position="570"/>
    </location>
</feature>
<feature type="transmembrane region" description="Helical" evidence="8">
    <location>
        <begin position="304"/>
        <end position="324"/>
    </location>
</feature>
<dbReference type="InterPro" id="IPR036770">
    <property type="entry name" value="Ankyrin_rpt-contain_sf"/>
</dbReference>
<evidence type="ECO:0000256" key="6">
    <source>
        <dbReference type="ARBA" id="ARBA00023136"/>
    </source>
</evidence>
<feature type="repeat" description="ANK" evidence="7">
    <location>
        <begin position="156"/>
        <end position="188"/>
    </location>
</feature>
<keyword evidence="6 8" id="KW-0472">Membrane</keyword>
<evidence type="ECO:0000313" key="11">
    <source>
        <dbReference type="Proteomes" id="UP001152759"/>
    </source>
</evidence>
<evidence type="ECO:0000256" key="4">
    <source>
        <dbReference type="ARBA" id="ARBA00022989"/>
    </source>
</evidence>
<dbReference type="Gene3D" id="1.25.40.20">
    <property type="entry name" value="Ankyrin repeat-containing domain"/>
    <property type="match status" value="1"/>
</dbReference>
<feature type="repeat" description="ANK" evidence="7">
    <location>
        <begin position="126"/>
        <end position="155"/>
    </location>
</feature>
<dbReference type="SUPFAM" id="SSF48403">
    <property type="entry name" value="Ankyrin repeat"/>
    <property type="match status" value="1"/>
</dbReference>
<feature type="transmembrane region" description="Helical" evidence="8">
    <location>
        <begin position="532"/>
        <end position="553"/>
    </location>
</feature>
<accession>A0A9P0A4N1</accession>